<dbReference type="InterPro" id="IPR026960">
    <property type="entry name" value="RVT-Znf"/>
</dbReference>
<evidence type="ECO:0000313" key="2">
    <source>
        <dbReference type="EMBL" id="GFS30428.1"/>
    </source>
</evidence>
<reference evidence="3" key="1">
    <citation type="submission" date="2019-07" db="EMBL/GenBank/DDBJ databases">
        <title>De Novo Assembly of kiwifruit Actinidia rufa.</title>
        <authorList>
            <person name="Sugita-Konishi S."/>
            <person name="Sato K."/>
            <person name="Mori E."/>
            <person name="Abe Y."/>
            <person name="Kisaki G."/>
            <person name="Hamano K."/>
            <person name="Suezawa K."/>
            <person name="Otani M."/>
            <person name="Fukuda T."/>
            <person name="Manabe T."/>
            <person name="Gomi K."/>
            <person name="Tabuchi M."/>
            <person name="Akimitsu K."/>
            <person name="Kataoka I."/>
        </authorList>
    </citation>
    <scope>NUCLEOTIDE SEQUENCE [LARGE SCALE GENOMIC DNA]</scope>
    <source>
        <strain evidence="3">cv. Fuchu</strain>
    </source>
</reference>
<comment type="caution">
    <text evidence="2">The sequence shown here is derived from an EMBL/GenBank/DDBJ whole genome shotgun (WGS) entry which is preliminary data.</text>
</comment>
<dbReference type="EMBL" id="BJWL01000121">
    <property type="protein sequence ID" value="GFS30428.1"/>
    <property type="molecule type" value="Genomic_DNA"/>
</dbReference>
<dbReference type="PANTHER" id="PTHR36617">
    <property type="entry name" value="PROTEIN, PUTATIVE-RELATED"/>
    <property type="match status" value="1"/>
</dbReference>
<dbReference type="Proteomes" id="UP000585474">
    <property type="component" value="Unassembled WGS sequence"/>
</dbReference>
<accession>A0A7J0D9L4</accession>
<keyword evidence="3" id="KW-1185">Reference proteome</keyword>
<name>A0A7J0D9L4_9ERIC</name>
<dbReference type="AlphaFoldDB" id="A0A7J0D9L4"/>
<organism evidence="2 3">
    <name type="scientific">Actinidia rufa</name>
    <dbReference type="NCBI Taxonomy" id="165716"/>
    <lineage>
        <taxon>Eukaryota</taxon>
        <taxon>Viridiplantae</taxon>
        <taxon>Streptophyta</taxon>
        <taxon>Embryophyta</taxon>
        <taxon>Tracheophyta</taxon>
        <taxon>Spermatophyta</taxon>
        <taxon>Magnoliopsida</taxon>
        <taxon>eudicotyledons</taxon>
        <taxon>Gunneridae</taxon>
        <taxon>Pentapetalae</taxon>
        <taxon>asterids</taxon>
        <taxon>Ericales</taxon>
        <taxon>Actinidiaceae</taxon>
        <taxon>Actinidia</taxon>
    </lineage>
</organism>
<sequence>MTKSPQLRAVMERNYGNWRYLQSGDENGDSMLDSILDCRWWSENCGERGRGLKETFPRLFVLSNNKKASVRELLCNSEAVKWKLSFRRNLFVWEEELLSQIQQLLDRVMISNSKADELRWRWDKSGLFSIKSFYDKWESKALQDNPVGHSINLIWRNICPYRVEVFAWMAVQGKIATRLNLINRGILINGGNGVCPLCNVSMESVDHLLLLCNFSWSIWSQCVQWWGCSWVCPATIFDLMVEWFSNSFKHVEKACWEAIFFAIIWSLWKARNELIFSNVNIVKAEVVDLIKLRVAFWVKANCDLKEFSAVDAVEECITYLSVFRKLRLKVVNMVGWSVAELGGQDEVSIGVVSQS</sequence>
<protein>
    <recommendedName>
        <fullName evidence="1">Reverse transcriptase zinc-binding domain-containing protein</fullName>
    </recommendedName>
</protein>
<proteinExistence type="predicted"/>
<gene>
    <name evidence="2" type="ORF">Acr_00g0011860</name>
</gene>
<dbReference type="OrthoDB" id="1742664at2759"/>
<evidence type="ECO:0000313" key="3">
    <source>
        <dbReference type="Proteomes" id="UP000585474"/>
    </source>
</evidence>
<feature type="domain" description="Reverse transcriptase zinc-binding" evidence="1">
    <location>
        <begin position="128"/>
        <end position="219"/>
    </location>
</feature>
<dbReference type="Pfam" id="PF13966">
    <property type="entry name" value="zf-RVT"/>
    <property type="match status" value="1"/>
</dbReference>
<evidence type="ECO:0000259" key="1">
    <source>
        <dbReference type="Pfam" id="PF13966"/>
    </source>
</evidence>
<dbReference type="PANTHER" id="PTHR36617:SF5">
    <property type="entry name" value="OS05G0421675 PROTEIN"/>
    <property type="match status" value="1"/>
</dbReference>